<keyword evidence="3" id="KW-1185">Reference proteome</keyword>
<proteinExistence type="predicted"/>
<evidence type="ECO:0000259" key="1">
    <source>
        <dbReference type="Pfam" id="PF08864"/>
    </source>
</evidence>
<feature type="domain" description="UPF0302" evidence="1">
    <location>
        <begin position="11"/>
        <end position="103"/>
    </location>
</feature>
<accession>A0A239U341</accession>
<gene>
    <name evidence="2" type="ORF">SPI02_00170</name>
</gene>
<dbReference type="InterPro" id="IPR014963">
    <property type="entry name" value="UPF0302_N"/>
</dbReference>
<dbReference type="Proteomes" id="UP000321736">
    <property type="component" value="Unassembled WGS sequence"/>
</dbReference>
<name>A0A239U341_9STAP</name>
<dbReference type="Gene3D" id="3.40.1530.30">
    <property type="entry name" value="Uncharacterised family UPF0302, N-terminal domain"/>
    <property type="match status" value="1"/>
</dbReference>
<dbReference type="InterPro" id="IPR038091">
    <property type="entry name" value="UPF0302_N_sf"/>
</dbReference>
<evidence type="ECO:0000313" key="2">
    <source>
        <dbReference type="EMBL" id="GEP83432.1"/>
    </source>
</evidence>
<protein>
    <submittedName>
        <fullName evidence="2">UPF0302 protein</fullName>
    </submittedName>
</protein>
<reference evidence="2 3" key="1">
    <citation type="submission" date="2019-07" db="EMBL/GenBank/DDBJ databases">
        <title>Whole genome shotgun sequence of Staphylococcus piscifermentans NBRC 109625.</title>
        <authorList>
            <person name="Hosoyama A."/>
            <person name="Uohara A."/>
            <person name="Ohji S."/>
            <person name="Ichikawa N."/>
        </authorList>
    </citation>
    <scope>NUCLEOTIDE SEQUENCE [LARGE SCALE GENOMIC DNA]</scope>
    <source>
        <strain evidence="2 3">NBRC 109625</strain>
    </source>
</reference>
<organism evidence="2 3">
    <name type="scientific">Staphylococcus piscifermentans</name>
    <dbReference type="NCBI Taxonomy" id="70258"/>
    <lineage>
        <taxon>Bacteria</taxon>
        <taxon>Bacillati</taxon>
        <taxon>Bacillota</taxon>
        <taxon>Bacilli</taxon>
        <taxon>Bacillales</taxon>
        <taxon>Staphylococcaceae</taxon>
        <taxon>Staphylococcus</taxon>
    </lineage>
</organism>
<dbReference type="PIRSF" id="PIRSF007165">
    <property type="entry name" value="UCP007165"/>
    <property type="match status" value="1"/>
</dbReference>
<dbReference type="RefSeq" id="WP_095105204.1">
    <property type="nucleotide sequence ID" value="NZ_BKAR01000001.1"/>
</dbReference>
<dbReference type="InterPro" id="IPR011188">
    <property type="entry name" value="UPF0302"/>
</dbReference>
<dbReference type="OrthoDB" id="2155814at2"/>
<evidence type="ECO:0000313" key="3">
    <source>
        <dbReference type="Proteomes" id="UP000321736"/>
    </source>
</evidence>
<sequence>MIDNEALSLKKRNFIEYLLFQYKFKSRISVWLLNLIKSDFRRLDNIYFVDQPIPNHHTLELSVSETEATAIQYYDNQVDYRNTNEIFRHIAYQFPKFDIKINLPQRDARMDEILLSQLLISPDYSLHLHDLYAVTMTPQAEISLINRLQNTIDISLQIHDSEYFYRLSHLLNTLKSKSINFPTKD</sequence>
<dbReference type="AlphaFoldDB" id="A0A239U341"/>
<dbReference type="Pfam" id="PF08864">
    <property type="entry name" value="UPF0302"/>
    <property type="match status" value="1"/>
</dbReference>
<dbReference type="EMBL" id="BKAR01000001">
    <property type="protein sequence ID" value="GEP83432.1"/>
    <property type="molecule type" value="Genomic_DNA"/>
</dbReference>
<comment type="caution">
    <text evidence="2">The sequence shown here is derived from an EMBL/GenBank/DDBJ whole genome shotgun (WGS) entry which is preliminary data.</text>
</comment>